<dbReference type="NCBIfam" id="NF009381">
    <property type="entry name" value="PRK12740.1-5"/>
    <property type="match status" value="1"/>
</dbReference>
<evidence type="ECO:0000256" key="8">
    <source>
        <dbReference type="HAMAP-Rule" id="MF_00054"/>
    </source>
</evidence>
<dbReference type="GO" id="GO:0003746">
    <property type="term" value="F:translation elongation factor activity"/>
    <property type="evidence" value="ECO:0007669"/>
    <property type="project" value="UniProtKB-KW"/>
</dbReference>
<keyword evidence="4 8" id="KW-0251">Elongation factor</keyword>
<dbReference type="InterPro" id="IPR014721">
    <property type="entry name" value="Ribsml_uS5_D2-typ_fold_subgr"/>
</dbReference>
<dbReference type="InterPro" id="IPR004540">
    <property type="entry name" value="Transl_elong_EFG/EF2"/>
</dbReference>
<dbReference type="CDD" id="cd16262">
    <property type="entry name" value="EFG_III"/>
    <property type="match status" value="1"/>
</dbReference>
<dbReference type="InterPro" id="IPR005225">
    <property type="entry name" value="Small_GTP-bd"/>
</dbReference>
<feature type="binding site" evidence="8">
    <location>
        <begin position="16"/>
        <end position="23"/>
    </location>
    <ligand>
        <name>GTP</name>
        <dbReference type="ChEBI" id="CHEBI:37565"/>
    </ligand>
</feature>
<dbReference type="SUPFAM" id="SSF54211">
    <property type="entry name" value="Ribosomal protein S5 domain 2-like"/>
    <property type="match status" value="1"/>
</dbReference>
<dbReference type="PROSITE" id="PS51722">
    <property type="entry name" value="G_TR_2"/>
    <property type="match status" value="1"/>
</dbReference>
<dbReference type="InterPro" id="IPR009000">
    <property type="entry name" value="Transl_B-barrel_sf"/>
</dbReference>
<dbReference type="SUPFAM" id="SSF54980">
    <property type="entry name" value="EF-G C-terminal domain-like"/>
    <property type="match status" value="2"/>
</dbReference>
<accession>A0ABW7GLY1</accession>
<dbReference type="InterPro" id="IPR000640">
    <property type="entry name" value="EFG_V-like"/>
</dbReference>
<comment type="function">
    <text evidence="7 8">Catalyzes the GTP-dependent ribosomal translocation step during translation elongation. During this step, the ribosome changes from the pre-translocational (PRE) to the post-translocational (POST) state as the newly formed A-site-bound peptidyl-tRNA and P-site-bound deacylated tRNA move to the P and E sites, respectively. Catalyzes the coordinated movement of the two tRNA molecules, the mRNA and conformational changes in the ribosome.</text>
</comment>
<dbReference type="Gene3D" id="3.30.70.240">
    <property type="match status" value="1"/>
</dbReference>
<dbReference type="InterPro" id="IPR047872">
    <property type="entry name" value="EFG_IV"/>
</dbReference>
<feature type="domain" description="Tr-type G" evidence="9">
    <location>
        <begin position="7"/>
        <end position="282"/>
    </location>
</feature>
<dbReference type="PANTHER" id="PTHR43261:SF1">
    <property type="entry name" value="RIBOSOME-RELEASING FACTOR 2, MITOCHONDRIAL"/>
    <property type="match status" value="1"/>
</dbReference>
<keyword evidence="5 8" id="KW-0648">Protein biosynthesis</keyword>
<proteinExistence type="inferred from homology"/>
<keyword evidence="6 8" id="KW-0342">GTP-binding</keyword>
<dbReference type="InterPro" id="IPR035649">
    <property type="entry name" value="EFG_V"/>
</dbReference>
<dbReference type="InterPro" id="IPR005517">
    <property type="entry name" value="Transl_elong_EFG/EF2_IV"/>
</dbReference>
<evidence type="ECO:0000256" key="6">
    <source>
        <dbReference type="ARBA" id="ARBA00023134"/>
    </source>
</evidence>
<dbReference type="Pfam" id="PF03144">
    <property type="entry name" value="GTP_EFTU_D2"/>
    <property type="match status" value="1"/>
</dbReference>
<dbReference type="SMART" id="SM00838">
    <property type="entry name" value="EFG_C"/>
    <property type="match status" value="1"/>
</dbReference>
<dbReference type="InterPro" id="IPR027417">
    <property type="entry name" value="P-loop_NTPase"/>
</dbReference>
<organism evidence="10 11">
    <name type="scientific">Pelomonas lactea</name>
    <dbReference type="NCBI Taxonomy" id="3299030"/>
    <lineage>
        <taxon>Bacteria</taxon>
        <taxon>Pseudomonadati</taxon>
        <taxon>Pseudomonadota</taxon>
        <taxon>Betaproteobacteria</taxon>
        <taxon>Burkholderiales</taxon>
        <taxon>Sphaerotilaceae</taxon>
        <taxon>Roseateles</taxon>
    </lineage>
</organism>
<name>A0ABW7GLY1_9BURK</name>
<dbReference type="InterPro" id="IPR020568">
    <property type="entry name" value="Ribosomal_Su5_D2-typ_SF"/>
</dbReference>
<dbReference type="InterPro" id="IPR031157">
    <property type="entry name" value="G_TR_CS"/>
</dbReference>
<dbReference type="Pfam" id="PF14492">
    <property type="entry name" value="EFG_III"/>
    <property type="match status" value="1"/>
</dbReference>
<feature type="binding site" evidence="8">
    <location>
        <begin position="80"/>
        <end position="84"/>
    </location>
    <ligand>
        <name>GTP</name>
        <dbReference type="ChEBI" id="CHEBI:37565"/>
    </ligand>
</feature>
<dbReference type="InterPro" id="IPR004161">
    <property type="entry name" value="EFTu-like_2"/>
</dbReference>
<dbReference type="Pfam" id="PF00679">
    <property type="entry name" value="EFG_C"/>
    <property type="match status" value="1"/>
</dbReference>
<dbReference type="CDD" id="cd01886">
    <property type="entry name" value="EF-G"/>
    <property type="match status" value="1"/>
</dbReference>
<keyword evidence="3 8" id="KW-0547">Nucleotide-binding</keyword>
<evidence type="ECO:0000256" key="5">
    <source>
        <dbReference type="ARBA" id="ARBA00022917"/>
    </source>
</evidence>
<dbReference type="PANTHER" id="PTHR43261">
    <property type="entry name" value="TRANSLATION ELONGATION FACTOR G-RELATED"/>
    <property type="match status" value="1"/>
</dbReference>
<dbReference type="InterPro" id="IPR041095">
    <property type="entry name" value="EFG_II"/>
</dbReference>
<dbReference type="InterPro" id="IPR035647">
    <property type="entry name" value="EFG_III/V"/>
</dbReference>
<dbReference type="Gene3D" id="3.30.230.10">
    <property type="match status" value="1"/>
</dbReference>
<dbReference type="Gene3D" id="3.30.70.870">
    <property type="entry name" value="Elongation Factor G (Translational Gtpase), domain 3"/>
    <property type="match status" value="1"/>
</dbReference>
<dbReference type="SMART" id="SM00889">
    <property type="entry name" value="EFG_IV"/>
    <property type="match status" value="1"/>
</dbReference>
<reference evidence="10 11" key="1">
    <citation type="submission" date="2024-08" db="EMBL/GenBank/DDBJ databases">
        <authorList>
            <person name="Lu H."/>
        </authorList>
    </citation>
    <scope>NUCLEOTIDE SEQUENCE [LARGE SCALE GENOMIC DNA]</scope>
    <source>
        <strain evidence="10 11">DXS20W</strain>
    </source>
</reference>
<feature type="binding site" evidence="8">
    <location>
        <begin position="134"/>
        <end position="137"/>
    </location>
    <ligand>
        <name>GTP</name>
        <dbReference type="ChEBI" id="CHEBI:37565"/>
    </ligand>
</feature>
<dbReference type="Pfam" id="PF00009">
    <property type="entry name" value="GTP_EFTU"/>
    <property type="match status" value="1"/>
</dbReference>
<sequence length="670" mass="71504">MNSNTFRNLRNIGVIAHVDAGKTTTTERILFYTGENHRIGDVNDGNTAMDFDPQERARGITIHSAATTVHWHGTQINLIDTPGHIDFNLEVRRSLRVLDGAVVVFDGVAGVEPQTETNWRLADEYRVPRLAFVNKLDRTGADFQRVITSLRERLGVRALPLQLPIGAEAEFRGVVDLLTMQALVWDRDDAKAPPRVDAIAPELQAAAEAARALLLEAAAEQDCALLDAWLRGDALPLDGVRAALRRGTLAGAFVPVLAGSAFRNRGVEPLLDAVVAYLPAPGEAPGAASTDGPLSALAFKLTADDHGAMVFVRVYSGRLKRGDTVFNASTGKAERVARLYEIHADRRVERDELVAGDIAGVVGLKDVLTGHTLASAKDAAVLESIVVPEAVIDVAIEPRAQADAAALAKGLGVLVREDPSLRLRQDADSGQTLLSGMGELQLEVAVEKLRSRFGVDVAVGRPQVAYRETITAAAEVRHVHKKQSGGPGQFAELTLRMAPLPRGEGLRFESTVVGGAIPREFIPAVEAGIRKAAQAGPFAGYPLVDFEAVLVDGSAHVRDSSALAFELAAAQALREAVLKAAPVVLEPLMAVEVITPQDYLGDVIGDLLRRRGHVQGQDARGNAIVVTAHVPLAQMFGYIGQLRALSSGRAQFTMQLSHYAPAPARAALAA</sequence>
<dbReference type="Proteomes" id="UP001606302">
    <property type="component" value="Unassembled WGS sequence"/>
</dbReference>
<keyword evidence="11" id="KW-1185">Reference proteome</keyword>
<keyword evidence="8" id="KW-0963">Cytoplasm</keyword>
<dbReference type="InterPro" id="IPR000795">
    <property type="entry name" value="T_Tr_GTP-bd_dom"/>
</dbReference>
<comment type="similarity">
    <text evidence="1 8">Belongs to the TRAFAC class translation factor GTPase superfamily. Classic translation factor GTPase family. EF-G/EF-2 subfamily.</text>
</comment>
<evidence type="ECO:0000259" key="9">
    <source>
        <dbReference type="PROSITE" id="PS51722"/>
    </source>
</evidence>
<evidence type="ECO:0000313" key="11">
    <source>
        <dbReference type="Proteomes" id="UP001606302"/>
    </source>
</evidence>
<dbReference type="SUPFAM" id="SSF52540">
    <property type="entry name" value="P-loop containing nucleoside triphosphate hydrolases"/>
    <property type="match status" value="1"/>
</dbReference>
<evidence type="ECO:0000256" key="3">
    <source>
        <dbReference type="ARBA" id="ARBA00022741"/>
    </source>
</evidence>
<evidence type="ECO:0000313" key="10">
    <source>
        <dbReference type="EMBL" id="MFG6462967.1"/>
    </source>
</evidence>
<evidence type="ECO:0000256" key="2">
    <source>
        <dbReference type="ARBA" id="ARBA00017872"/>
    </source>
</evidence>
<dbReference type="RefSeq" id="WP_394511809.1">
    <property type="nucleotide sequence ID" value="NZ_JBIGHX010000005.1"/>
</dbReference>
<dbReference type="Gene3D" id="3.40.50.300">
    <property type="entry name" value="P-loop containing nucleotide triphosphate hydrolases"/>
    <property type="match status" value="1"/>
</dbReference>
<dbReference type="EMBL" id="JBIGHX010000005">
    <property type="protein sequence ID" value="MFG6462967.1"/>
    <property type="molecule type" value="Genomic_DNA"/>
</dbReference>
<dbReference type="PRINTS" id="PR00315">
    <property type="entry name" value="ELONGATNFCT"/>
</dbReference>
<evidence type="ECO:0000256" key="1">
    <source>
        <dbReference type="ARBA" id="ARBA00005870"/>
    </source>
</evidence>
<dbReference type="Gene3D" id="2.40.30.10">
    <property type="entry name" value="Translation factors"/>
    <property type="match status" value="1"/>
</dbReference>
<evidence type="ECO:0000256" key="4">
    <source>
        <dbReference type="ARBA" id="ARBA00022768"/>
    </source>
</evidence>
<dbReference type="PROSITE" id="PS00301">
    <property type="entry name" value="G_TR_1"/>
    <property type="match status" value="1"/>
</dbReference>
<comment type="subcellular location">
    <subcellularLocation>
        <location evidence="8">Cytoplasm</location>
    </subcellularLocation>
</comment>
<dbReference type="NCBIfam" id="TIGR00484">
    <property type="entry name" value="EF-G"/>
    <property type="match status" value="1"/>
</dbReference>
<comment type="caution">
    <text evidence="10">The sequence shown here is derived from an EMBL/GenBank/DDBJ whole genome shotgun (WGS) entry which is preliminary data.</text>
</comment>
<dbReference type="CDD" id="cd04088">
    <property type="entry name" value="EFG_mtEFG_II"/>
    <property type="match status" value="1"/>
</dbReference>
<dbReference type="InterPro" id="IPR009022">
    <property type="entry name" value="EFG_III"/>
</dbReference>
<dbReference type="Pfam" id="PF03764">
    <property type="entry name" value="EFG_IV"/>
    <property type="match status" value="1"/>
</dbReference>
<dbReference type="NCBIfam" id="TIGR00231">
    <property type="entry name" value="small_GTP"/>
    <property type="match status" value="1"/>
</dbReference>
<protein>
    <recommendedName>
        <fullName evidence="2 8">Elongation factor G</fullName>
        <shortName evidence="8">EF-G</shortName>
    </recommendedName>
</protein>
<dbReference type="HAMAP" id="MF_00054_B">
    <property type="entry name" value="EF_G_EF_2_B"/>
    <property type="match status" value="1"/>
</dbReference>
<dbReference type="CDD" id="cd01434">
    <property type="entry name" value="EFG_mtEFG1_IV"/>
    <property type="match status" value="1"/>
</dbReference>
<dbReference type="SUPFAM" id="SSF50447">
    <property type="entry name" value="Translation proteins"/>
    <property type="match status" value="1"/>
</dbReference>
<dbReference type="CDD" id="cd03713">
    <property type="entry name" value="EFG_mtEFG_C"/>
    <property type="match status" value="1"/>
</dbReference>
<evidence type="ECO:0000256" key="7">
    <source>
        <dbReference type="ARBA" id="ARBA00024731"/>
    </source>
</evidence>
<gene>
    <name evidence="8 10" type="primary">fusA</name>
    <name evidence="10" type="ORF">ACG04Q_15445</name>
</gene>